<dbReference type="Proteomes" id="UP000304382">
    <property type="component" value="Unassembled WGS sequence"/>
</dbReference>
<dbReference type="Pfam" id="PF00582">
    <property type="entry name" value="Usp"/>
    <property type="match status" value="1"/>
</dbReference>
<dbReference type="InterPro" id="IPR006016">
    <property type="entry name" value="UspA"/>
</dbReference>
<name>A0A4C2ELB2_9EURY</name>
<dbReference type="AlphaFoldDB" id="A0A4C2ELB2"/>
<evidence type="ECO:0000256" key="1">
    <source>
        <dbReference type="ARBA" id="ARBA00008791"/>
    </source>
</evidence>
<dbReference type="Gene3D" id="3.40.50.620">
    <property type="entry name" value="HUPs"/>
    <property type="match status" value="1"/>
</dbReference>
<reference evidence="3 4" key="1">
    <citation type="submission" date="2019-02" db="EMBL/GenBank/DDBJ databases">
        <title>Haloarcula mannanilyticum sp. nov., a mannan degrading haloarchaeon isolated from commercial salt.</title>
        <authorList>
            <person name="Enomoto S."/>
            <person name="Shimane Y."/>
            <person name="Kamekura M."/>
            <person name="Ito T."/>
            <person name="Moriya O."/>
            <person name="Ihara K."/>
            <person name="Takahashi-Ando N."/>
            <person name="Fukushima Y."/>
            <person name="Yoshida Y."/>
            <person name="Usama R."/>
            <person name="Takai K."/>
            <person name="Minegishi H."/>
        </authorList>
    </citation>
    <scope>NUCLEOTIDE SEQUENCE [LARGE SCALE GENOMIC DNA]</scope>
    <source>
        <strain evidence="3 4">MD130-1</strain>
    </source>
</reference>
<keyword evidence="4" id="KW-1185">Reference proteome</keyword>
<dbReference type="PRINTS" id="PR01438">
    <property type="entry name" value="UNVRSLSTRESS"/>
</dbReference>
<dbReference type="InterPro" id="IPR006015">
    <property type="entry name" value="Universal_stress_UspA"/>
</dbReference>
<dbReference type="RefSeq" id="WP_137683687.1">
    <property type="nucleotide sequence ID" value="NZ_BIXZ01000002.1"/>
</dbReference>
<comment type="similarity">
    <text evidence="1">Belongs to the universal stress protein A family.</text>
</comment>
<dbReference type="PANTHER" id="PTHR46268:SF6">
    <property type="entry name" value="UNIVERSAL STRESS PROTEIN UP12"/>
    <property type="match status" value="1"/>
</dbReference>
<evidence type="ECO:0000259" key="2">
    <source>
        <dbReference type="Pfam" id="PF00582"/>
    </source>
</evidence>
<dbReference type="EMBL" id="BIXZ01000002">
    <property type="protein sequence ID" value="GCF14110.1"/>
    <property type="molecule type" value="Genomic_DNA"/>
</dbReference>
<evidence type="ECO:0000313" key="4">
    <source>
        <dbReference type="Proteomes" id="UP000304382"/>
    </source>
</evidence>
<gene>
    <name evidence="3" type="ORF">Harman_20450</name>
</gene>
<accession>A0A4C2ELB2</accession>
<evidence type="ECO:0000313" key="3">
    <source>
        <dbReference type="EMBL" id="GCF14110.1"/>
    </source>
</evidence>
<dbReference type="SUPFAM" id="SSF52402">
    <property type="entry name" value="Adenine nucleotide alpha hydrolases-like"/>
    <property type="match status" value="1"/>
</dbReference>
<dbReference type="PANTHER" id="PTHR46268">
    <property type="entry name" value="STRESS RESPONSE PROTEIN NHAX"/>
    <property type="match status" value="1"/>
</dbReference>
<proteinExistence type="inferred from homology"/>
<dbReference type="OrthoDB" id="105697at2157"/>
<dbReference type="InterPro" id="IPR014729">
    <property type="entry name" value="Rossmann-like_a/b/a_fold"/>
</dbReference>
<dbReference type="CDD" id="cd00293">
    <property type="entry name" value="USP-like"/>
    <property type="match status" value="1"/>
</dbReference>
<protein>
    <submittedName>
        <fullName evidence="3">Universal stress protein UspA</fullName>
    </submittedName>
</protein>
<sequence>MFDTVVIATDGSGSAERAVEAALDLAARFDATVHGLYVVDTGEVEATPEEVREALERALATTGGRALSFIREAADAEADEELVTAVREGDPADEICKYAEEHDADVIASGTRGRHGEHGFLLGSVAEDLIRQASMPVLTVRQLEGDPNPEREDV</sequence>
<organism evidence="3 4">
    <name type="scientific">Haloarcula mannanilytica</name>
    <dbReference type="NCBI Taxonomy" id="2509225"/>
    <lineage>
        <taxon>Archaea</taxon>
        <taxon>Methanobacteriati</taxon>
        <taxon>Methanobacteriota</taxon>
        <taxon>Stenosarchaea group</taxon>
        <taxon>Halobacteria</taxon>
        <taxon>Halobacteriales</taxon>
        <taxon>Haloarculaceae</taxon>
        <taxon>Haloarcula</taxon>
    </lineage>
</organism>
<comment type="caution">
    <text evidence="3">The sequence shown here is derived from an EMBL/GenBank/DDBJ whole genome shotgun (WGS) entry which is preliminary data.</text>
</comment>
<feature type="domain" description="UspA" evidence="2">
    <location>
        <begin position="1"/>
        <end position="141"/>
    </location>
</feature>